<keyword evidence="2" id="KW-0812">Transmembrane</keyword>
<feature type="region of interest" description="Disordered" evidence="1">
    <location>
        <begin position="1"/>
        <end position="21"/>
    </location>
</feature>
<keyword evidence="2" id="KW-1133">Transmembrane helix</keyword>
<feature type="transmembrane region" description="Helical" evidence="2">
    <location>
        <begin position="160"/>
        <end position="182"/>
    </location>
</feature>
<name>A0A3N7HLJ5_9BURK</name>
<dbReference type="Proteomes" id="UP000267464">
    <property type="component" value="Unassembled WGS sequence"/>
</dbReference>
<accession>A0A3N7HLJ5</accession>
<keyword evidence="2" id="KW-0472">Membrane</keyword>
<evidence type="ECO:0000256" key="1">
    <source>
        <dbReference type="SAM" id="MobiDB-lite"/>
    </source>
</evidence>
<evidence type="ECO:0000313" key="4">
    <source>
        <dbReference type="Proteomes" id="UP000267464"/>
    </source>
</evidence>
<protein>
    <submittedName>
        <fullName evidence="3">Uncharacterized protein</fullName>
    </submittedName>
</protein>
<dbReference type="AlphaFoldDB" id="A0A3N7HLJ5"/>
<keyword evidence="4" id="KW-1185">Reference proteome</keyword>
<gene>
    <name evidence="3" type="ORF">DZC73_26060</name>
</gene>
<reference evidence="3 4" key="1">
    <citation type="submission" date="2018-08" db="EMBL/GenBank/DDBJ databases">
        <authorList>
            <person name="Khan S.A."/>
            <person name="Jeon C.O."/>
            <person name="Chun B.H."/>
            <person name="Jeong S.E."/>
        </authorList>
    </citation>
    <scope>NUCLEOTIDE SEQUENCE [LARGE SCALE GENOMIC DNA]</scope>
    <source>
        <strain evidence="3 4">S-16</strain>
    </source>
</reference>
<sequence>MTTSDQDPALQAAATPEDEQAASTLRRHVMAEIMVMLRFAWSRGVDLPVELPGLLSCIDPAACRAREACDAQAPLAALAELHALLARAVAPAMPVTLALMECELHGTGWRGVLGPIGNVRRLVVAAFAFLLLFVAISMAPALNAESMDGDIYTLDGLSQIVVMVFLLSAAGIGGTFQALFTAQRYVADATYDPRYDGSYWSRIALGLVAGLLLSVLVPVSLEGAESPTLAKPVLALLGGFSSGLVYRIMQRLVETIESLFQSRAPTARGP</sequence>
<proteinExistence type="predicted"/>
<dbReference type="OrthoDB" id="982725at2"/>
<reference evidence="3 4" key="2">
    <citation type="submission" date="2018-12" db="EMBL/GenBank/DDBJ databases">
        <title>Rhizobacter gummiphilus sp. nov., a rubber-degrading bacterium isolated from the soil of a botanical garden in Japan.</title>
        <authorList>
            <person name="Shunsuke S.S."/>
        </authorList>
    </citation>
    <scope>NUCLEOTIDE SEQUENCE [LARGE SCALE GENOMIC DNA]</scope>
    <source>
        <strain evidence="3 4">S-16</strain>
    </source>
</reference>
<evidence type="ECO:0000313" key="3">
    <source>
        <dbReference type="EMBL" id="RQP21906.1"/>
    </source>
</evidence>
<feature type="transmembrane region" description="Helical" evidence="2">
    <location>
        <begin position="203"/>
        <end position="221"/>
    </location>
</feature>
<comment type="caution">
    <text evidence="3">The sequence shown here is derived from an EMBL/GenBank/DDBJ whole genome shotgun (WGS) entry which is preliminary data.</text>
</comment>
<feature type="transmembrane region" description="Helical" evidence="2">
    <location>
        <begin position="122"/>
        <end position="140"/>
    </location>
</feature>
<dbReference type="RefSeq" id="WP_124543316.1">
    <property type="nucleotide sequence ID" value="NZ_QUSW01000009.1"/>
</dbReference>
<dbReference type="EMBL" id="QUSW01000009">
    <property type="protein sequence ID" value="RQP21906.1"/>
    <property type="molecule type" value="Genomic_DNA"/>
</dbReference>
<organism evidence="3 4">
    <name type="scientific">Piscinibacter terrae</name>
    <dbReference type="NCBI Taxonomy" id="2496871"/>
    <lineage>
        <taxon>Bacteria</taxon>
        <taxon>Pseudomonadati</taxon>
        <taxon>Pseudomonadota</taxon>
        <taxon>Betaproteobacteria</taxon>
        <taxon>Burkholderiales</taxon>
        <taxon>Sphaerotilaceae</taxon>
        <taxon>Piscinibacter</taxon>
    </lineage>
</organism>
<evidence type="ECO:0000256" key="2">
    <source>
        <dbReference type="SAM" id="Phobius"/>
    </source>
</evidence>